<evidence type="ECO:0000313" key="3">
    <source>
        <dbReference type="Proteomes" id="UP000650533"/>
    </source>
</evidence>
<feature type="region of interest" description="Disordered" evidence="1">
    <location>
        <begin position="191"/>
        <end position="221"/>
    </location>
</feature>
<name>A0A8H8P149_9AGAM</name>
<dbReference type="EMBL" id="CP059668">
    <property type="protein sequence ID" value="QRW23821.1"/>
    <property type="molecule type" value="Genomic_DNA"/>
</dbReference>
<reference evidence="2" key="1">
    <citation type="submission" date="2020-05" db="EMBL/GenBank/DDBJ databases">
        <title>Evolutionary and genomic comparisons of hybrid uninucleate and nonhybrid Rhizoctonia fungi.</title>
        <authorList>
            <person name="Li C."/>
            <person name="Chen X."/>
        </authorList>
    </citation>
    <scope>NUCLEOTIDE SEQUENCE</scope>
    <source>
        <strain evidence="2">AG-1 IA</strain>
    </source>
</reference>
<sequence length="221" mass="25488">MADENDRQLQELLDHMVKLAKSHVQFFNERIRNNKNDQHLIPIDRILGTFDYVSCEVNKSDMINDIVKNAVKQFSSERSAEGIIQTTHSVITKFSDQPPGVQHTHTQYLISVDPLGGIARPDVFYFFYKSTPNHSVLALGIVKSSINPVDVDDNALRVLVNQCFETEDVQWRKEVYKMIFEEFEKYRVVKSERSEEVPDNEYGREVHREGPQPDTKADTAT</sequence>
<dbReference type="AlphaFoldDB" id="A0A8H8P149"/>
<evidence type="ECO:0000313" key="2">
    <source>
        <dbReference type="EMBL" id="QRW23821.1"/>
    </source>
</evidence>
<evidence type="ECO:0000256" key="1">
    <source>
        <dbReference type="SAM" id="MobiDB-lite"/>
    </source>
</evidence>
<dbReference type="RefSeq" id="XP_043184058.1">
    <property type="nucleotide sequence ID" value="XM_043329961.1"/>
</dbReference>
<protein>
    <submittedName>
        <fullName evidence="2">Uncharacterized protein</fullName>
    </submittedName>
</protein>
<accession>A0A8H8P149</accession>
<gene>
    <name evidence="2" type="ORF">RhiXN_10145</name>
</gene>
<dbReference type="KEGG" id="rsx:RhiXN_10145"/>
<dbReference type="GeneID" id="67032424"/>
<dbReference type="Proteomes" id="UP000650533">
    <property type="component" value="Chromosome 11"/>
</dbReference>
<proteinExistence type="predicted"/>
<organism evidence="2 3">
    <name type="scientific">Rhizoctonia solani</name>
    <dbReference type="NCBI Taxonomy" id="456999"/>
    <lineage>
        <taxon>Eukaryota</taxon>
        <taxon>Fungi</taxon>
        <taxon>Dikarya</taxon>
        <taxon>Basidiomycota</taxon>
        <taxon>Agaricomycotina</taxon>
        <taxon>Agaricomycetes</taxon>
        <taxon>Cantharellales</taxon>
        <taxon>Ceratobasidiaceae</taxon>
        <taxon>Rhizoctonia</taxon>
    </lineage>
</organism>